<gene>
    <name evidence="7" type="ORF">F5878DRAFT_664937</name>
</gene>
<dbReference type="PANTHER" id="PTHR45865:SF1">
    <property type="entry name" value="E3 UBIQUITIN-PROTEIN LIGASE SHPRH"/>
    <property type="match status" value="1"/>
</dbReference>
<feature type="region of interest" description="Disordered" evidence="5">
    <location>
        <begin position="40"/>
        <end position="64"/>
    </location>
</feature>
<dbReference type="PROSITE" id="PS50089">
    <property type="entry name" value="ZF_RING_2"/>
    <property type="match status" value="1"/>
</dbReference>
<sequence>MGSRKTASTPRHSKIKVARCRVVPASHGMVLRKRTGLVDQFASSSPSSGTSLPPHSRPTSPSLNETYAFGEALTPTSSVPSSITPDDVATRFQLEIDQYKALADAVIAEQAEALRLLKDQEALLQKKYQSTMKKFEEDLADRKRDYQCPLCLDLAWDSHVLGCGHSFCSKCLNEHKAKHEQKRRDNPQTAEILIRCPTCHSYILSKPLRSATIQAGVKRVAAELFMQVPPTQSLQWVI</sequence>
<feature type="domain" description="RING-type" evidence="6">
    <location>
        <begin position="148"/>
        <end position="200"/>
    </location>
</feature>
<evidence type="ECO:0000313" key="7">
    <source>
        <dbReference type="EMBL" id="KAJ3834255.1"/>
    </source>
</evidence>
<dbReference type="InterPro" id="IPR013083">
    <property type="entry name" value="Znf_RING/FYVE/PHD"/>
</dbReference>
<dbReference type="Gene3D" id="3.30.40.10">
    <property type="entry name" value="Zinc/RING finger domain, C3HC4 (zinc finger)"/>
    <property type="match status" value="1"/>
</dbReference>
<dbReference type="Pfam" id="PF13445">
    <property type="entry name" value="zf-RING_UBOX"/>
    <property type="match status" value="1"/>
</dbReference>
<protein>
    <recommendedName>
        <fullName evidence="6">RING-type domain-containing protein</fullName>
    </recommendedName>
</protein>
<evidence type="ECO:0000256" key="5">
    <source>
        <dbReference type="SAM" id="MobiDB-lite"/>
    </source>
</evidence>
<keyword evidence="8" id="KW-1185">Reference proteome</keyword>
<dbReference type="InterPro" id="IPR027370">
    <property type="entry name" value="Znf-RING_euk"/>
</dbReference>
<dbReference type="PROSITE" id="PS00518">
    <property type="entry name" value="ZF_RING_1"/>
    <property type="match status" value="1"/>
</dbReference>
<evidence type="ECO:0000256" key="3">
    <source>
        <dbReference type="ARBA" id="ARBA00022833"/>
    </source>
</evidence>
<evidence type="ECO:0000256" key="1">
    <source>
        <dbReference type="ARBA" id="ARBA00022723"/>
    </source>
</evidence>
<evidence type="ECO:0000256" key="2">
    <source>
        <dbReference type="ARBA" id="ARBA00022771"/>
    </source>
</evidence>
<proteinExistence type="predicted"/>
<evidence type="ECO:0000259" key="6">
    <source>
        <dbReference type="PROSITE" id="PS50089"/>
    </source>
</evidence>
<dbReference type="EMBL" id="MU806558">
    <property type="protein sequence ID" value="KAJ3834255.1"/>
    <property type="molecule type" value="Genomic_DNA"/>
</dbReference>
<reference evidence="7" key="1">
    <citation type="submission" date="2022-08" db="EMBL/GenBank/DDBJ databases">
        <authorList>
            <consortium name="DOE Joint Genome Institute"/>
            <person name="Min B."/>
            <person name="Riley R."/>
            <person name="Sierra-Patev S."/>
            <person name="Naranjo-Ortiz M."/>
            <person name="Looney B."/>
            <person name="Konkel Z."/>
            <person name="Slot J.C."/>
            <person name="Sakamoto Y."/>
            <person name="Steenwyk J.L."/>
            <person name="Rokas A."/>
            <person name="Carro J."/>
            <person name="Camarero S."/>
            <person name="Ferreira P."/>
            <person name="Molpeceres G."/>
            <person name="Ruiz-Duenas F.J."/>
            <person name="Serrano A."/>
            <person name="Henrissat B."/>
            <person name="Drula E."/>
            <person name="Hughes K.W."/>
            <person name="Mata J.L."/>
            <person name="Ishikawa N.K."/>
            <person name="Vargas-Isla R."/>
            <person name="Ushijima S."/>
            <person name="Smith C.A."/>
            <person name="Ahrendt S."/>
            <person name="Andreopoulos W."/>
            <person name="He G."/>
            <person name="Labutti K."/>
            <person name="Lipzen A."/>
            <person name="Ng V."/>
            <person name="Sandor L."/>
            <person name="Barry K."/>
            <person name="Martinez A.T."/>
            <person name="Xiao Y."/>
            <person name="Gibbons J.G."/>
            <person name="Terashima K."/>
            <person name="Hibbett D.S."/>
            <person name="Grigoriev I.V."/>
        </authorList>
    </citation>
    <scope>NUCLEOTIDE SEQUENCE</scope>
    <source>
        <strain evidence="7">TFB9207</strain>
    </source>
</reference>
<dbReference type="SUPFAM" id="SSF57850">
    <property type="entry name" value="RING/U-box"/>
    <property type="match status" value="1"/>
</dbReference>
<dbReference type="Proteomes" id="UP001163846">
    <property type="component" value="Unassembled WGS sequence"/>
</dbReference>
<keyword evidence="2 4" id="KW-0863">Zinc-finger</keyword>
<dbReference type="InterPro" id="IPR001841">
    <property type="entry name" value="Znf_RING"/>
</dbReference>
<dbReference type="InterPro" id="IPR052583">
    <property type="entry name" value="ATP-helicase/E3_Ub-Ligase"/>
</dbReference>
<evidence type="ECO:0000313" key="8">
    <source>
        <dbReference type="Proteomes" id="UP001163846"/>
    </source>
</evidence>
<comment type="caution">
    <text evidence="7">The sequence shown here is derived from an EMBL/GenBank/DDBJ whole genome shotgun (WGS) entry which is preliminary data.</text>
</comment>
<dbReference type="GO" id="GO:0008270">
    <property type="term" value="F:zinc ion binding"/>
    <property type="evidence" value="ECO:0007669"/>
    <property type="project" value="UniProtKB-KW"/>
</dbReference>
<keyword evidence="3" id="KW-0862">Zinc</keyword>
<dbReference type="AlphaFoldDB" id="A0AA38U9K9"/>
<keyword evidence="1" id="KW-0479">Metal-binding</keyword>
<evidence type="ECO:0000256" key="4">
    <source>
        <dbReference type="PROSITE-ProRule" id="PRU00175"/>
    </source>
</evidence>
<feature type="compositionally biased region" description="Low complexity" evidence="5">
    <location>
        <begin position="43"/>
        <end position="54"/>
    </location>
</feature>
<accession>A0AA38U9K9</accession>
<dbReference type="PANTHER" id="PTHR45865">
    <property type="entry name" value="E3 UBIQUITIN-PROTEIN LIGASE SHPRH FAMILY MEMBER"/>
    <property type="match status" value="1"/>
</dbReference>
<dbReference type="InterPro" id="IPR017907">
    <property type="entry name" value="Znf_RING_CS"/>
</dbReference>
<organism evidence="7 8">
    <name type="scientific">Lentinula raphanica</name>
    <dbReference type="NCBI Taxonomy" id="153919"/>
    <lineage>
        <taxon>Eukaryota</taxon>
        <taxon>Fungi</taxon>
        <taxon>Dikarya</taxon>
        <taxon>Basidiomycota</taxon>
        <taxon>Agaricomycotina</taxon>
        <taxon>Agaricomycetes</taxon>
        <taxon>Agaricomycetidae</taxon>
        <taxon>Agaricales</taxon>
        <taxon>Marasmiineae</taxon>
        <taxon>Omphalotaceae</taxon>
        <taxon>Lentinula</taxon>
    </lineage>
</organism>
<dbReference type="SMART" id="SM00184">
    <property type="entry name" value="RING"/>
    <property type="match status" value="1"/>
</dbReference>
<name>A0AA38U9K9_9AGAR</name>